<dbReference type="FunFam" id="3.30.565.10:FF:000016">
    <property type="entry name" value="Chemotaxis protein CheA, putative"/>
    <property type="match status" value="1"/>
</dbReference>
<keyword evidence="6" id="KW-0418">Kinase</keyword>
<evidence type="ECO:0000256" key="2">
    <source>
        <dbReference type="ARBA" id="ARBA00012438"/>
    </source>
</evidence>
<dbReference type="CDD" id="cd16916">
    <property type="entry name" value="HATPase_CheA-like"/>
    <property type="match status" value="1"/>
</dbReference>
<protein>
    <recommendedName>
        <fullName evidence="2">histidine kinase</fullName>
        <ecNumber evidence="2">2.7.13.3</ecNumber>
    </recommendedName>
</protein>
<dbReference type="AlphaFoldDB" id="A0A7C8LIC0"/>
<dbReference type="Gene3D" id="1.10.287.560">
    <property type="entry name" value="Histidine kinase CheA-like, homodimeric domain"/>
    <property type="match status" value="1"/>
</dbReference>
<dbReference type="InterPro" id="IPR004105">
    <property type="entry name" value="CheA-like_dim"/>
</dbReference>
<dbReference type="GO" id="GO:0006935">
    <property type="term" value="P:chemotaxis"/>
    <property type="evidence" value="ECO:0007669"/>
    <property type="project" value="UniProtKB-KW"/>
</dbReference>
<dbReference type="RefSeq" id="WP_158741361.1">
    <property type="nucleotide sequence ID" value="NZ_WSLF01000013.1"/>
</dbReference>
<proteinExistence type="predicted"/>
<dbReference type="InterPro" id="IPR004358">
    <property type="entry name" value="Sig_transdc_His_kin-like_C"/>
</dbReference>
<dbReference type="GO" id="GO:0005737">
    <property type="term" value="C:cytoplasm"/>
    <property type="evidence" value="ECO:0007669"/>
    <property type="project" value="InterPro"/>
</dbReference>
<dbReference type="SMART" id="SM00260">
    <property type="entry name" value="CheW"/>
    <property type="match status" value="1"/>
</dbReference>
<dbReference type="CDD" id="cd00088">
    <property type="entry name" value="HPT"/>
    <property type="match status" value="1"/>
</dbReference>
<comment type="catalytic activity">
    <reaction evidence="1">
        <text>ATP + protein L-histidine = ADP + protein N-phospho-L-histidine.</text>
        <dbReference type="EC" id="2.7.13.3"/>
    </reaction>
</comment>
<gene>
    <name evidence="10" type="ORF">GND95_11820</name>
</gene>
<dbReference type="Pfam" id="PF02518">
    <property type="entry name" value="HATPase_c"/>
    <property type="match status" value="1"/>
</dbReference>
<dbReference type="Gene3D" id="2.30.30.40">
    <property type="entry name" value="SH3 Domains"/>
    <property type="match status" value="1"/>
</dbReference>
<dbReference type="EMBL" id="WSLF01000013">
    <property type="protein sequence ID" value="KAE9631210.1"/>
    <property type="molecule type" value="Genomic_DNA"/>
</dbReference>
<evidence type="ECO:0000256" key="5">
    <source>
        <dbReference type="ARBA" id="ARBA00022679"/>
    </source>
</evidence>
<dbReference type="InterPro" id="IPR036890">
    <property type="entry name" value="HATPase_C_sf"/>
</dbReference>
<evidence type="ECO:0000313" key="10">
    <source>
        <dbReference type="EMBL" id="KAE9631210.1"/>
    </source>
</evidence>
<reference evidence="10 11" key="1">
    <citation type="submission" date="2019-12" db="EMBL/GenBank/DDBJ databases">
        <title>Defluviitalea raffinosedens, isolated from a biogas fermenter, genome sequencing and characterization.</title>
        <authorList>
            <person name="Rettenmaier R."/>
            <person name="Schneider M."/>
            <person name="Neuhaus K."/>
            <person name="Liebl W."/>
            <person name="Zverlov V."/>
        </authorList>
    </citation>
    <scope>NUCLEOTIDE SEQUENCE [LARGE SCALE GENOMIC DNA]</scope>
    <source>
        <strain evidence="10 11">249c-K6</strain>
    </source>
</reference>
<dbReference type="PANTHER" id="PTHR43395:SF1">
    <property type="entry name" value="CHEMOTAXIS PROTEIN CHEA"/>
    <property type="match status" value="1"/>
</dbReference>
<sequence length="597" mass="67425">MRLAYENCKNREDQESKIYNKDSEEKEIEILQSEEFKKGLTEGIKEQFLIESMENIDKIENDLLMKLDSNSDDREAISELFRMIHSIKGGASMYLASLPSQNPEYFSLKKLSEVVHTFESLLALIRDKGFKFENNLIDLSFLVIDYLKSIMSSIISEEFIDLHNDDILDEIKGCISRIKSVPGDTTNSAVINQLQSNKIDITKSSVSQTIRVNQEKIDQVMNMISELFIAKNSFMHIAKRLNIDYDLPEMSKEVKQVGAYINRISDELQNAIMSIRMIEIKTVFQRMPRIVRDIAQSTGKKMELYMEGENTELDKTIIEQISDPLVHLIRNAADHGIELPEERLTKGKSETGKIVLRAYNKNKHVFIEIEDDGAGMDTETLKNKAIEKGLITSTDAEKMNRNQLLNLIFLPGFSTAKQITEISGRGVGMDIVKSNIAKLNGAIMIESEMDKGTKMIIQLPLSLAVSHGLIVEASGENYIIPLEYIIETVKIDRNSIHKYSGKYFTCLRGNVIRIEWLCQIFMTGERNADQEELNAVILSNGAENFAIVVDKLKNEQEFVVKTLDGHLAAIPGISGSTLLGNGQVVLIVNPLDLLQLM</sequence>
<feature type="domain" description="CheW-like" evidence="9">
    <location>
        <begin position="465"/>
        <end position="597"/>
    </location>
</feature>
<dbReference type="InterPro" id="IPR036641">
    <property type="entry name" value="HPT_dom_sf"/>
</dbReference>
<dbReference type="InterPro" id="IPR005467">
    <property type="entry name" value="His_kinase_dom"/>
</dbReference>
<keyword evidence="5" id="KW-0808">Transferase</keyword>
<dbReference type="PROSITE" id="PS50109">
    <property type="entry name" value="HIS_KIN"/>
    <property type="match status" value="1"/>
</dbReference>
<dbReference type="PANTHER" id="PTHR43395">
    <property type="entry name" value="SENSOR HISTIDINE KINASE CHEA"/>
    <property type="match status" value="1"/>
</dbReference>
<evidence type="ECO:0000256" key="6">
    <source>
        <dbReference type="ARBA" id="ARBA00022777"/>
    </source>
</evidence>
<dbReference type="SUPFAM" id="SSF47384">
    <property type="entry name" value="Homodimeric domain of signal transducing histidine kinase"/>
    <property type="match status" value="1"/>
</dbReference>
<dbReference type="Pfam" id="PF01584">
    <property type="entry name" value="CheW"/>
    <property type="match status" value="1"/>
</dbReference>
<keyword evidence="7" id="KW-0902">Two-component regulatory system</keyword>
<organism evidence="10 11">
    <name type="scientific">Defluviitalea raffinosedens</name>
    <dbReference type="NCBI Taxonomy" id="1450156"/>
    <lineage>
        <taxon>Bacteria</taxon>
        <taxon>Bacillati</taxon>
        <taxon>Bacillota</taxon>
        <taxon>Clostridia</taxon>
        <taxon>Lachnospirales</taxon>
        <taxon>Defluviitaleaceae</taxon>
        <taxon>Defluviitalea</taxon>
    </lineage>
</organism>
<dbReference type="SMART" id="SM00073">
    <property type="entry name" value="HPT"/>
    <property type="match status" value="1"/>
</dbReference>
<comment type="caution">
    <text evidence="10">The sequence shown here is derived from an EMBL/GenBank/DDBJ whole genome shotgun (WGS) entry which is preliminary data.</text>
</comment>
<dbReference type="SMART" id="SM01231">
    <property type="entry name" value="H-kinase_dim"/>
    <property type="match status" value="1"/>
</dbReference>
<dbReference type="GO" id="GO:0000155">
    <property type="term" value="F:phosphorelay sensor kinase activity"/>
    <property type="evidence" value="ECO:0007669"/>
    <property type="project" value="InterPro"/>
</dbReference>
<dbReference type="InterPro" id="IPR008207">
    <property type="entry name" value="Sig_transdc_His_kin_Hpt_dom"/>
</dbReference>
<dbReference type="OrthoDB" id="9803176at2"/>
<evidence type="ECO:0000256" key="1">
    <source>
        <dbReference type="ARBA" id="ARBA00000085"/>
    </source>
</evidence>
<evidence type="ECO:0000256" key="7">
    <source>
        <dbReference type="ARBA" id="ARBA00023012"/>
    </source>
</evidence>
<dbReference type="Gene3D" id="3.30.565.10">
    <property type="entry name" value="Histidine kinase-like ATPase, C-terminal domain"/>
    <property type="match status" value="1"/>
</dbReference>
<evidence type="ECO:0000256" key="3">
    <source>
        <dbReference type="ARBA" id="ARBA00022500"/>
    </source>
</evidence>
<name>A0A7C8LIC0_9FIRM</name>
<dbReference type="InterPro" id="IPR036061">
    <property type="entry name" value="CheW-like_dom_sf"/>
</dbReference>
<dbReference type="SUPFAM" id="SSF50341">
    <property type="entry name" value="CheW-like"/>
    <property type="match status" value="1"/>
</dbReference>
<dbReference type="PROSITE" id="PS50851">
    <property type="entry name" value="CHEW"/>
    <property type="match status" value="1"/>
</dbReference>
<dbReference type="Pfam" id="PF01627">
    <property type="entry name" value="Hpt"/>
    <property type="match status" value="1"/>
</dbReference>
<evidence type="ECO:0000259" key="9">
    <source>
        <dbReference type="PROSITE" id="PS50851"/>
    </source>
</evidence>
<keyword evidence="11" id="KW-1185">Reference proteome</keyword>
<dbReference type="Proteomes" id="UP000483018">
    <property type="component" value="Unassembled WGS sequence"/>
</dbReference>
<dbReference type="InterPro" id="IPR003594">
    <property type="entry name" value="HATPase_dom"/>
</dbReference>
<dbReference type="InterPro" id="IPR002545">
    <property type="entry name" value="CheW-lke_dom"/>
</dbReference>
<dbReference type="Pfam" id="PF02895">
    <property type="entry name" value="H-kinase_dim"/>
    <property type="match status" value="1"/>
</dbReference>
<keyword evidence="4" id="KW-0597">Phosphoprotein</keyword>
<dbReference type="SUPFAM" id="SSF47226">
    <property type="entry name" value="Histidine-containing phosphotransfer domain, HPT domain"/>
    <property type="match status" value="1"/>
</dbReference>
<dbReference type="Gene3D" id="1.20.120.160">
    <property type="entry name" value="HPT domain"/>
    <property type="match status" value="1"/>
</dbReference>
<dbReference type="GO" id="GO:0005524">
    <property type="term" value="F:ATP binding"/>
    <property type="evidence" value="ECO:0007669"/>
    <property type="project" value="UniProtKB-KW"/>
</dbReference>
<dbReference type="SUPFAM" id="SSF55874">
    <property type="entry name" value="ATPase domain of HSP90 chaperone/DNA topoisomerase II/histidine kinase"/>
    <property type="match status" value="1"/>
</dbReference>
<evidence type="ECO:0000256" key="4">
    <source>
        <dbReference type="ARBA" id="ARBA00022553"/>
    </source>
</evidence>
<dbReference type="InterPro" id="IPR036097">
    <property type="entry name" value="HisK_dim/P_sf"/>
</dbReference>
<feature type="domain" description="Histidine kinase" evidence="8">
    <location>
        <begin position="205"/>
        <end position="463"/>
    </location>
</feature>
<evidence type="ECO:0000313" key="11">
    <source>
        <dbReference type="Proteomes" id="UP000483018"/>
    </source>
</evidence>
<accession>A0A7C8LIC0</accession>
<dbReference type="SMART" id="SM00387">
    <property type="entry name" value="HATPase_c"/>
    <property type="match status" value="1"/>
</dbReference>
<dbReference type="EC" id="2.7.13.3" evidence="2"/>
<dbReference type="InterPro" id="IPR051315">
    <property type="entry name" value="Bact_Chemotaxis_CheA"/>
</dbReference>
<dbReference type="PRINTS" id="PR00344">
    <property type="entry name" value="BCTRLSENSOR"/>
</dbReference>
<evidence type="ECO:0000259" key="8">
    <source>
        <dbReference type="PROSITE" id="PS50109"/>
    </source>
</evidence>
<keyword evidence="3" id="KW-0145">Chemotaxis</keyword>
<dbReference type="InterPro" id="IPR037006">
    <property type="entry name" value="CheA-like_homodim_sf"/>
</dbReference>